<dbReference type="Pfam" id="PF01738">
    <property type="entry name" value="DLH"/>
    <property type="match status" value="1"/>
</dbReference>
<keyword evidence="3" id="KW-1185">Reference proteome</keyword>
<protein>
    <submittedName>
        <fullName evidence="2">Dienelactone hydrolase family protein</fullName>
    </submittedName>
</protein>
<dbReference type="InterPro" id="IPR029058">
    <property type="entry name" value="AB_hydrolase_fold"/>
</dbReference>
<feature type="domain" description="Dienelactone hydrolase" evidence="1">
    <location>
        <begin position="15"/>
        <end position="219"/>
    </location>
</feature>
<evidence type="ECO:0000313" key="2">
    <source>
        <dbReference type="EMBL" id="MBZ4039842.1"/>
    </source>
</evidence>
<comment type="caution">
    <text evidence="2">The sequence shown here is derived from an EMBL/GenBank/DDBJ whole genome shotgun (WGS) entry which is preliminary data.</text>
</comment>
<dbReference type="PANTHER" id="PTHR46623">
    <property type="entry name" value="CARBOXYMETHYLENEBUTENOLIDASE-RELATED"/>
    <property type="match status" value="1"/>
</dbReference>
<gene>
    <name evidence="2" type="ORF">K6753_09885</name>
</gene>
<dbReference type="GO" id="GO:0016787">
    <property type="term" value="F:hydrolase activity"/>
    <property type="evidence" value="ECO:0007669"/>
    <property type="project" value="UniProtKB-KW"/>
</dbReference>
<evidence type="ECO:0000259" key="1">
    <source>
        <dbReference type="Pfam" id="PF01738"/>
    </source>
</evidence>
<dbReference type="Proteomes" id="UP001430954">
    <property type="component" value="Unassembled WGS sequence"/>
</dbReference>
<dbReference type="InterPro" id="IPR051049">
    <property type="entry name" value="Dienelactone_hydrolase-like"/>
</dbReference>
<accession>A0ABS7T7L9</accession>
<dbReference type="SUPFAM" id="SSF53474">
    <property type="entry name" value="alpha/beta-Hydrolases"/>
    <property type="match status" value="1"/>
</dbReference>
<dbReference type="Gene3D" id="3.40.50.1820">
    <property type="entry name" value="alpha/beta hydrolase"/>
    <property type="match status" value="1"/>
</dbReference>
<dbReference type="PANTHER" id="PTHR46623:SF6">
    <property type="entry name" value="ALPHA_BETA-HYDROLASES SUPERFAMILY PROTEIN"/>
    <property type="match status" value="1"/>
</dbReference>
<organism evidence="2 3">
    <name type="scientific">Novilysobacter selenitireducens</name>
    <dbReference type="NCBI Taxonomy" id="2872639"/>
    <lineage>
        <taxon>Bacteria</taxon>
        <taxon>Pseudomonadati</taxon>
        <taxon>Pseudomonadota</taxon>
        <taxon>Gammaproteobacteria</taxon>
        <taxon>Lysobacterales</taxon>
        <taxon>Lysobacteraceae</taxon>
        <taxon>Novilysobacter</taxon>
    </lineage>
</organism>
<proteinExistence type="predicted"/>
<dbReference type="InterPro" id="IPR002925">
    <property type="entry name" value="Dienelactn_hydro"/>
</dbReference>
<name>A0ABS7T7L9_9GAMM</name>
<dbReference type="EMBL" id="JAINZW010000004">
    <property type="protein sequence ID" value="MBZ4039842.1"/>
    <property type="molecule type" value="Genomic_DNA"/>
</dbReference>
<dbReference type="RefSeq" id="WP_223676292.1">
    <property type="nucleotide sequence ID" value="NZ_JAINZW010000004.1"/>
</dbReference>
<sequence length="221" mass="23632">MATWMDIDSEAGPIRGWRADPTGPSKGAVVVVQEIFGVNAHIRDVVGRLADAGFVALAPALMDSVEPGVELDYDDAGVARGRDLVARLGFDRAVDLVDSAATLLQAEGLRTGAVGFCWGGSVALLANTRLGLPAVSYYGGRSVPFLGEPLRAPMLFHFGARDSIIPPADVQAHRDAYPQARAYVYEDAGHGFNCDRRADFHAASAAQAWTRTVDFFEDALR</sequence>
<reference evidence="2 3" key="1">
    <citation type="submission" date="2021-09" db="EMBL/GenBank/DDBJ databases">
        <title>Lysobacter sp. 13A isolated from the river sediment.</title>
        <authorList>
            <person name="Liu H."/>
            <person name="Li S."/>
            <person name="Mao S."/>
        </authorList>
    </citation>
    <scope>NUCLEOTIDE SEQUENCE [LARGE SCALE GENOMIC DNA]</scope>
    <source>
        <strain evidence="2 3">13A</strain>
    </source>
</reference>
<evidence type="ECO:0000313" key="3">
    <source>
        <dbReference type="Proteomes" id="UP001430954"/>
    </source>
</evidence>
<keyword evidence="2" id="KW-0378">Hydrolase</keyword>